<dbReference type="Proteomes" id="UP001187531">
    <property type="component" value="Unassembled WGS sequence"/>
</dbReference>
<name>A0AA88L4F0_ARTSF</name>
<dbReference type="EMBL" id="JAVRJZ010000009">
    <property type="protein sequence ID" value="KAK2718453.1"/>
    <property type="molecule type" value="Genomic_DNA"/>
</dbReference>
<gene>
    <name evidence="1" type="ORF">QYM36_005690</name>
</gene>
<dbReference type="Gene3D" id="3.90.1720.10">
    <property type="entry name" value="endopeptidase domain like (from Nostoc punctiforme)"/>
    <property type="match status" value="1"/>
</dbReference>
<dbReference type="AlphaFoldDB" id="A0AA88L4F0"/>
<protein>
    <recommendedName>
        <fullName evidence="3">LRAT domain-containing protein</fullName>
    </recommendedName>
</protein>
<reference evidence="1" key="1">
    <citation type="submission" date="2023-07" db="EMBL/GenBank/DDBJ databases">
        <title>Chromosome-level genome assembly of Artemia franciscana.</title>
        <authorList>
            <person name="Jo E."/>
        </authorList>
    </citation>
    <scope>NUCLEOTIDE SEQUENCE</scope>
    <source>
        <tissue evidence="1">Whole body</tissue>
    </source>
</reference>
<dbReference type="SUPFAM" id="SSF52833">
    <property type="entry name" value="Thioredoxin-like"/>
    <property type="match status" value="1"/>
</dbReference>
<keyword evidence="2" id="KW-1185">Reference proteome</keyword>
<evidence type="ECO:0000313" key="1">
    <source>
        <dbReference type="EMBL" id="KAK2718453.1"/>
    </source>
</evidence>
<sequence>GDPRSSPSFLYYVRSPICFASLEGEINNSIQWRINNERSTKYQFHDCRPREEVAAVAIEAGSREEPVPEFQVYDFLDMNCDHFAKWCFHGEKESLQTSTNQPRNIPEVLTADAEGRFTTLLTAVGVTGLGETICFIQWNFEKFIVNREGIAVSRYAPATNPKIMK</sequence>
<feature type="non-terminal residue" evidence="1">
    <location>
        <position position="165"/>
    </location>
</feature>
<organism evidence="1 2">
    <name type="scientific">Artemia franciscana</name>
    <name type="common">Brine shrimp</name>
    <name type="synonym">Artemia sanfranciscana</name>
    <dbReference type="NCBI Taxonomy" id="6661"/>
    <lineage>
        <taxon>Eukaryota</taxon>
        <taxon>Metazoa</taxon>
        <taxon>Ecdysozoa</taxon>
        <taxon>Arthropoda</taxon>
        <taxon>Crustacea</taxon>
        <taxon>Branchiopoda</taxon>
        <taxon>Anostraca</taxon>
        <taxon>Artemiidae</taxon>
        <taxon>Artemia</taxon>
    </lineage>
</organism>
<comment type="caution">
    <text evidence="1">The sequence shown here is derived from an EMBL/GenBank/DDBJ whole genome shotgun (WGS) entry which is preliminary data.</text>
</comment>
<dbReference type="InterPro" id="IPR036249">
    <property type="entry name" value="Thioredoxin-like_sf"/>
</dbReference>
<accession>A0AA88L4F0</accession>
<evidence type="ECO:0000313" key="2">
    <source>
        <dbReference type="Proteomes" id="UP001187531"/>
    </source>
</evidence>
<proteinExistence type="predicted"/>
<evidence type="ECO:0008006" key="3">
    <source>
        <dbReference type="Google" id="ProtNLM"/>
    </source>
</evidence>